<proteinExistence type="predicted"/>
<comment type="caution">
    <text evidence="2">The sequence shown here is derived from an EMBL/GenBank/DDBJ whole genome shotgun (WGS) entry which is preliminary data.</text>
</comment>
<organism evidence="2 3">
    <name type="scientific">Solidesulfovibrio magneticus str. Maddingley MBC34</name>
    <dbReference type="NCBI Taxonomy" id="1206767"/>
    <lineage>
        <taxon>Bacteria</taxon>
        <taxon>Pseudomonadati</taxon>
        <taxon>Thermodesulfobacteriota</taxon>
        <taxon>Desulfovibrionia</taxon>
        <taxon>Desulfovibrionales</taxon>
        <taxon>Desulfovibrionaceae</taxon>
        <taxon>Solidesulfovibrio</taxon>
    </lineage>
</organism>
<dbReference type="InterPro" id="IPR018712">
    <property type="entry name" value="Tle1-like_cat"/>
</dbReference>
<dbReference type="Proteomes" id="UP000006272">
    <property type="component" value="Unassembled WGS sequence"/>
</dbReference>
<dbReference type="Pfam" id="PF09994">
    <property type="entry name" value="T6SS_Tle1-like_cat"/>
    <property type="match status" value="1"/>
</dbReference>
<feature type="domain" description="T6SS Phospholipase effector Tle1-like catalytic" evidence="1">
    <location>
        <begin position="3"/>
        <end position="266"/>
    </location>
</feature>
<dbReference type="AlphaFoldDB" id="K6H789"/>
<evidence type="ECO:0000313" key="2">
    <source>
        <dbReference type="EMBL" id="EKO38373.1"/>
    </source>
</evidence>
<dbReference type="PATRIC" id="fig|1206767.3.peg.2863"/>
<dbReference type="PANTHER" id="PTHR33840:SF1">
    <property type="entry name" value="TLE1 PHOSPHOLIPASE DOMAIN-CONTAINING PROTEIN"/>
    <property type="match status" value="1"/>
</dbReference>
<name>K6H789_9BACT</name>
<sequence>MPKNIVICADGTWNRPECRTNIWEIFNSLPGKATSLPATPIHGEAIARADPSQEAFYLDGVGTRFSPRDPLGGAVGMGLHSKVLDAYILISQVYDLGDKLYLFGFSRGAFTARALAGFIAKAGLMDKGQAGSASARRKANETWWRCKFGKTLSPQTAPDADDKMPIRLVGVFDTVGALGIPFFNGIRVVDALERKLFDFADLDLSPRVQVGLHAVAIDEKRQDFEPTLWNDRGGIDQTWFAGVHSDVGGGYPARGLANVTLEWMLTRAAPLGLLANKPALAPDPVADRHESAGFVWQLARRVRDRAIPDDASIDPSVDKRFATRQPQDYAPPPLARFPAYRRYYPPKVTPERIVPASAARLSTLDIGQSLTIDVLADRWWNAAGIEVGPGETYAVTASGKWSDASIGCDASGWDGLNLFAPLRRLPGKNWFHLCLAVSDEYDLELRNPGVVAGLLGGPSKHDPRSELLPVGTGATVTPSRQGALYFFANDMELMYGNNSGSIEVTITCLSRSGPAASSGS</sequence>
<protein>
    <recommendedName>
        <fullName evidence="1">T6SS Phospholipase effector Tle1-like catalytic domain-containing protein</fullName>
    </recommendedName>
</protein>
<dbReference type="EMBL" id="ALAO01000255">
    <property type="protein sequence ID" value="EKO38373.1"/>
    <property type="molecule type" value="Genomic_DNA"/>
</dbReference>
<dbReference type="PANTHER" id="PTHR33840">
    <property type="match status" value="1"/>
</dbReference>
<evidence type="ECO:0000313" key="3">
    <source>
        <dbReference type="Proteomes" id="UP000006272"/>
    </source>
</evidence>
<accession>K6H789</accession>
<reference evidence="2 3" key="1">
    <citation type="submission" date="2012-07" db="EMBL/GenBank/DDBJ databases">
        <title>Draft genome sequence of Desulfovibrio magneticus str. Maddingley MBC34 obtained from a metagenomic sequence of a methanogenic enrichment isolated from coal-seam formation water in Victoria, Australia.</title>
        <authorList>
            <person name="Greenfield P."/>
            <person name="Hendry P."/>
            <person name="Li D."/>
            <person name="Rosewarne C.P."/>
            <person name="Tran-Dinh N."/>
            <person name="Elbourne L.D.H."/>
            <person name="Paulsen I.T."/>
            <person name="Midgley D.J."/>
        </authorList>
    </citation>
    <scope>NUCLEOTIDE SEQUENCE [LARGE SCALE GENOMIC DNA]</scope>
    <source>
        <strain evidence="3">Maddingley MBC34</strain>
    </source>
</reference>
<dbReference type="Gene3D" id="2.60.120.430">
    <property type="entry name" value="Galactose-binding lectin"/>
    <property type="match status" value="1"/>
</dbReference>
<evidence type="ECO:0000259" key="1">
    <source>
        <dbReference type="Pfam" id="PF09994"/>
    </source>
</evidence>
<gene>
    <name evidence="2" type="ORF">B193_2916</name>
</gene>